<comment type="caution">
    <text evidence="1">The sequence shown here is derived from an EMBL/GenBank/DDBJ whole genome shotgun (WGS) entry which is preliminary data.</text>
</comment>
<keyword evidence="2" id="KW-1185">Reference proteome</keyword>
<evidence type="ECO:0000313" key="2">
    <source>
        <dbReference type="Proteomes" id="UP000798662"/>
    </source>
</evidence>
<evidence type="ECO:0000313" key="1">
    <source>
        <dbReference type="EMBL" id="KAK1869350.1"/>
    </source>
</evidence>
<name>A0ACC3CGX8_PYRYE</name>
<reference evidence="1" key="1">
    <citation type="submission" date="2019-11" db="EMBL/GenBank/DDBJ databases">
        <title>Nori genome reveals adaptations in red seaweeds to the harsh intertidal environment.</title>
        <authorList>
            <person name="Wang D."/>
            <person name="Mao Y."/>
        </authorList>
    </citation>
    <scope>NUCLEOTIDE SEQUENCE</scope>
    <source>
        <tissue evidence="1">Gametophyte</tissue>
    </source>
</reference>
<sequence>MDNSSTHDVTLRADGVEILFLPPNVTAIHQPTDAGVIAALKRRYKRRLLGVLVTWLPLPSRLQPLPAPPDLSRTPAPAASPRPPTPLGAATPTSTSGAAGTLSPPSATPSPGHPSPAPAASTSAPPGISPRTPSTAPLVAASPAPPPAMSGFRPENEALWVAPATDVLQEYGTARLAALEALDDEADVAAEDALLAAVLAPPENVLSPRRNCGLAGRGRAHLMDASTIIFEEWEKMTREAIVHCWVEVLCFTCVYECLTGV</sequence>
<dbReference type="Proteomes" id="UP000798662">
    <property type="component" value="Chromosome 3"/>
</dbReference>
<organism evidence="1 2">
    <name type="scientific">Pyropia yezoensis</name>
    <name type="common">Susabi-nori</name>
    <name type="synonym">Porphyra yezoensis</name>
    <dbReference type="NCBI Taxonomy" id="2788"/>
    <lineage>
        <taxon>Eukaryota</taxon>
        <taxon>Rhodophyta</taxon>
        <taxon>Bangiophyceae</taxon>
        <taxon>Bangiales</taxon>
        <taxon>Bangiaceae</taxon>
        <taxon>Pyropia</taxon>
    </lineage>
</organism>
<proteinExistence type="predicted"/>
<protein>
    <submittedName>
        <fullName evidence="1">Uncharacterized protein</fullName>
    </submittedName>
</protein>
<dbReference type="EMBL" id="CM020620">
    <property type="protein sequence ID" value="KAK1869350.1"/>
    <property type="molecule type" value="Genomic_DNA"/>
</dbReference>
<accession>A0ACC3CGX8</accession>
<gene>
    <name evidence="1" type="ORF">I4F81_011827</name>
</gene>